<evidence type="ECO:0000256" key="2">
    <source>
        <dbReference type="ARBA" id="ARBA00006275"/>
    </source>
</evidence>
<dbReference type="EMBL" id="JANDBC010000002">
    <property type="protein sequence ID" value="MCP9292250.1"/>
    <property type="molecule type" value="Genomic_DNA"/>
</dbReference>
<dbReference type="GO" id="GO:0009279">
    <property type="term" value="C:cell outer membrane"/>
    <property type="evidence" value="ECO:0007669"/>
    <property type="project" value="UniProtKB-SubCell"/>
</dbReference>
<dbReference type="InterPro" id="IPR033985">
    <property type="entry name" value="SusD-like_N"/>
</dbReference>
<evidence type="ECO:0000313" key="9">
    <source>
        <dbReference type="Proteomes" id="UP001139125"/>
    </source>
</evidence>
<evidence type="ECO:0000256" key="5">
    <source>
        <dbReference type="ARBA" id="ARBA00023237"/>
    </source>
</evidence>
<keyword evidence="3" id="KW-0732">Signal</keyword>
<organism evidence="8 9">
    <name type="scientific">Gracilimonas sediminicola</name>
    <dbReference type="NCBI Taxonomy" id="2952158"/>
    <lineage>
        <taxon>Bacteria</taxon>
        <taxon>Pseudomonadati</taxon>
        <taxon>Balneolota</taxon>
        <taxon>Balneolia</taxon>
        <taxon>Balneolales</taxon>
        <taxon>Balneolaceae</taxon>
        <taxon>Gracilimonas</taxon>
    </lineage>
</organism>
<dbReference type="Pfam" id="PF07980">
    <property type="entry name" value="SusD_RagB"/>
    <property type="match status" value="1"/>
</dbReference>
<proteinExistence type="inferred from homology"/>
<sequence length="449" mass="49056">MAVLFTGCNDFLTPSVDQAKETADAINTPDDLQAMVYGALDDMNGTDLYGRDWIVANEVRSDNMWSSSASNRFGAPSQHVYTTNNGYALSFWDTPYEAIANANIAINAELESSPEVDHIKGQAYFLRALLHFDLVRTFGQQHAGGTAGVPIITTYNEGNLLPARATVQEVYDAVISDLETAEDLIDPSIAGDVTVPTYWAIKALQSRVLLTTGDYPGAIAAADDVIDNGPFTIPADSTALAAAWATDESSNSIFELGYTPTNNAGNNSIARIYQNTNYGDVEMNQATYDLYATDDYRFGLVAVEDVSGDNQYRLVGKYPDEINGDDNIRMLRIEEVILNKAEAQARNNATGLEIATTLNQLADNRYPVSPYVGTASLADVLLERRLELLGEGDYFHTQMRDEQDIAPDEDPGGFQTLVYPDFRSAFPIPQVEMDANSSMVQNTGYQGNN</sequence>
<evidence type="ECO:0000259" key="7">
    <source>
        <dbReference type="Pfam" id="PF14322"/>
    </source>
</evidence>
<evidence type="ECO:0000256" key="3">
    <source>
        <dbReference type="ARBA" id="ARBA00022729"/>
    </source>
</evidence>
<name>A0A9X2L4R8_9BACT</name>
<comment type="caution">
    <text evidence="8">The sequence shown here is derived from an EMBL/GenBank/DDBJ whole genome shotgun (WGS) entry which is preliminary data.</text>
</comment>
<dbReference type="InterPro" id="IPR011990">
    <property type="entry name" value="TPR-like_helical_dom_sf"/>
</dbReference>
<evidence type="ECO:0000259" key="6">
    <source>
        <dbReference type="Pfam" id="PF07980"/>
    </source>
</evidence>
<keyword evidence="9" id="KW-1185">Reference proteome</keyword>
<dbReference type="SUPFAM" id="SSF48452">
    <property type="entry name" value="TPR-like"/>
    <property type="match status" value="1"/>
</dbReference>
<dbReference type="InterPro" id="IPR012944">
    <property type="entry name" value="SusD_RagB_dom"/>
</dbReference>
<dbReference type="AlphaFoldDB" id="A0A9X2L4R8"/>
<keyword evidence="5" id="KW-0998">Cell outer membrane</keyword>
<dbReference type="Proteomes" id="UP001139125">
    <property type="component" value="Unassembled WGS sequence"/>
</dbReference>
<evidence type="ECO:0000256" key="4">
    <source>
        <dbReference type="ARBA" id="ARBA00023136"/>
    </source>
</evidence>
<dbReference type="Gene3D" id="1.25.40.900">
    <property type="match status" value="1"/>
</dbReference>
<dbReference type="Gene3D" id="1.25.40.390">
    <property type="match status" value="1"/>
</dbReference>
<reference evidence="8" key="1">
    <citation type="submission" date="2022-06" db="EMBL/GenBank/DDBJ databases">
        <title>Gracilimonas sp. CAU 1638 isolated from sea sediment.</title>
        <authorList>
            <person name="Kim W."/>
        </authorList>
    </citation>
    <scope>NUCLEOTIDE SEQUENCE</scope>
    <source>
        <strain evidence="8">CAU 1638</strain>
    </source>
</reference>
<feature type="domain" description="SusD-like N-terminal" evidence="7">
    <location>
        <begin position="10"/>
        <end position="210"/>
    </location>
</feature>
<dbReference type="Pfam" id="PF14322">
    <property type="entry name" value="SusD-like_3"/>
    <property type="match status" value="1"/>
</dbReference>
<keyword evidence="4" id="KW-0472">Membrane</keyword>
<dbReference type="RefSeq" id="WP_255135129.1">
    <property type="nucleotide sequence ID" value="NZ_JANDBC010000002.1"/>
</dbReference>
<protein>
    <submittedName>
        <fullName evidence="8">RagB/SusD family nutrient uptake outer membrane protein</fullName>
    </submittedName>
</protein>
<dbReference type="Gene3D" id="2.20.20.130">
    <property type="match status" value="1"/>
</dbReference>
<comment type="similarity">
    <text evidence="2">Belongs to the SusD family.</text>
</comment>
<feature type="domain" description="RagB/SusD" evidence="6">
    <location>
        <begin position="320"/>
        <end position="445"/>
    </location>
</feature>
<evidence type="ECO:0000313" key="8">
    <source>
        <dbReference type="EMBL" id="MCP9292250.1"/>
    </source>
</evidence>
<comment type="subcellular location">
    <subcellularLocation>
        <location evidence="1">Cell outer membrane</location>
    </subcellularLocation>
</comment>
<evidence type="ECO:0000256" key="1">
    <source>
        <dbReference type="ARBA" id="ARBA00004442"/>
    </source>
</evidence>
<gene>
    <name evidence="8" type="ORF">NM125_11750</name>
</gene>
<accession>A0A9X2L4R8</accession>